<reference evidence="2 3" key="1">
    <citation type="submission" date="2019-03" db="EMBL/GenBank/DDBJ databases">
        <title>Draft genome of Massilia hortus sp. nov., a novel bacterial species of the Oxalobacteraceae family.</title>
        <authorList>
            <person name="Peta V."/>
            <person name="Raths R."/>
            <person name="Bucking H."/>
        </authorList>
    </citation>
    <scope>NUCLEOTIDE SEQUENCE [LARGE SCALE GENOMIC DNA]</scope>
    <source>
        <strain evidence="2 3">ONC3</strain>
    </source>
</reference>
<keyword evidence="1" id="KW-0472">Membrane</keyword>
<comment type="caution">
    <text evidence="2">The sequence shown here is derived from an EMBL/GenBank/DDBJ whole genome shotgun (WGS) entry which is preliminary data.</text>
</comment>
<organism evidence="2 3">
    <name type="scientific">Massilia horti</name>
    <dbReference type="NCBI Taxonomy" id="2562153"/>
    <lineage>
        <taxon>Bacteria</taxon>
        <taxon>Pseudomonadati</taxon>
        <taxon>Pseudomonadota</taxon>
        <taxon>Betaproteobacteria</taxon>
        <taxon>Burkholderiales</taxon>
        <taxon>Oxalobacteraceae</taxon>
        <taxon>Telluria group</taxon>
        <taxon>Massilia</taxon>
    </lineage>
</organism>
<keyword evidence="1" id="KW-1133">Transmembrane helix</keyword>
<gene>
    <name evidence="2" type="ORF">E4O92_04355</name>
</gene>
<feature type="transmembrane region" description="Helical" evidence="1">
    <location>
        <begin position="87"/>
        <end position="105"/>
    </location>
</feature>
<dbReference type="RefSeq" id="WP_135188526.1">
    <property type="nucleotide sequence ID" value="NZ_SPUM01000028.1"/>
</dbReference>
<proteinExistence type="predicted"/>
<evidence type="ECO:0000256" key="1">
    <source>
        <dbReference type="SAM" id="Phobius"/>
    </source>
</evidence>
<dbReference type="EMBL" id="SPUM01000028">
    <property type="protein sequence ID" value="TFW34279.1"/>
    <property type="molecule type" value="Genomic_DNA"/>
</dbReference>
<feature type="transmembrane region" description="Helical" evidence="1">
    <location>
        <begin position="5"/>
        <end position="25"/>
    </location>
</feature>
<sequence>MRAVVVFFSGYLGNLAALIYLFHHLSPTPSIANIAVCVAVAFTIGGLASFWHWAAHHTKTLVFASFLSGLTVLFPFVVITYGYALVALPYVVLWSVAVLGGVWTIKKWGVSGG</sequence>
<feature type="transmembrane region" description="Helical" evidence="1">
    <location>
        <begin position="61"/>
        <end position="81"/>
    </location>
</feature>
<evidence type="ECO:0000313" key="3">
    <source>
        <dbReference type="Proteomes" id="UP000297258"/>
    </source>
</evidence>
<keyword evidence="1" id="KW-0812">Transmembrane</keyword>
<feature type="transmembrane region" description="Helical" evidence="1">
    <location>
        <begin position="31"/>
        <end position="54"/>
    </location>
</feature>
<dbReference type="AlphaFoldDB" id="A0A4Y9T2Z4"/>
<keyword evidence="3" id="KW-1185">Reference proteome</keyword>
<protein>
    <submittedName>
        <fullName evidence="2">Uncharacterized protein</fullName>
    </submittedName>
</protein>
<accession>A0A4Y9T2Z4</accession>
<dbReference type="Proteomes" id="UP000297258">
    <property type="component" value="Unassembled WGS sequence"/>
</dbReference>
<name>A0A4Y9T2Z4_9BURK</name>
<evidence type="ECO:0000313" key="2">
    <source>
        <dbReference type="EMBL" id="TFW34279.1"/>
    </source>
</evidence>